<feature type="signal peptide" evidence="3">
    <location>
        <begin position="1"/>
        <end position="28"/>
    </location>
</feature>
<evidence type="ECO:0000259" key="4">
    <source>
        <dbReference type="Pfam" id="PF07987"/>
    </source>
</evidence>
<keyword evidence="2" id="KW-0812">Transmembrane</keyword>
<proteinExistence type="predicted"/>
<feature type="domain" description="YncI copper-binding" evidence="4">
    <location>
        <begin position="29"/>
        <end position="177"/>
    </location>
</feature>
<dbReference type="RefSeq" id="WP_101835119.1">
    <property type="nucleotide sequence ID" value="NZ_FZMO01000533.1"/>
</dbReference>
<accession>A0A2I2L079</accession>
<reference evidence="5 6" key="1">
    <citation type="submission" date="2017-06" db="EMBL/GenBank/DDBJ databases">
        <authorList>
            <person name="Kim H.J."/>
            <person name="Triplett B.A."/>
        </authorList>
    </citation>
    <scope>NUCLEOTIDE SEQUENCE [LARGE SCALE GENOMIC DNA]</scope>
    <source>
        <strain evidence="5">FRACA_ARgP5</strain>
    </source>
</reference>
<keyword evidence="2" id="KW-0472">Membrane</keyword>
<dbReference type="OrthoDB" id="9810871at2"/>
<dbReference type="Proteomes" id="UP000234331">
    <property type="component" value="Unassembled WGS sequence"/>
</dbReference>
<dbReference type="Gene3D" id="2.60.40.2230">
    <property type="entry name" value="Uncharacterised protein YcnI-like PF07987, DUF1775"/>
    <property type="match status" value="1"/>
</dbReference>
<evidence type="ECO:0000313" key="5">
    <source>
        <dbReference type="EMBL" id="SNQ51297.1"/>
    </source>
</evidence>
<dbReference type="InterPro" id="IPR038507">
    <property type="entry name" value="YcnI-like_sf"/>
</dbReference>
<organism evidence="5 6">
    <name type="scientific">Frankia canadensis</name>
    <dbReference type="NCBI Taxonomy" id="1836972"/>
    <lineage>
        <taxon>Bacteria</taxon>
        <taxon>Bacillati</taxon>
        <taxon>Actinomycetota</taxon>
        <taxon>Actinomycetes</taxon>
        <taxon>Frankiales</taxon>
        <taxon>Frankiaceae</taxon>
        <taxon>Frankia</taxon>
    </lineage>
</organism>
<dbReference type="InterPro" id="IPR012533">
    <property type="entry name" value="YcnI-copper_dom"/>
</dbReference>
<dbReference type="EMBL" id="FZMO01000533">
    <property type="protein sequence ID" value="SNQ51297.1"/>
    <property type="molecule type" value="Genomic_DNA"/>
</dbReference>
<gene>
    <name evidence="5" type="ORF">FRACA_670004</name>
</gene>
<keyword evidence="6" id="KW-1185">Reference proteome</keyword>
<evidence type="ECO:0000256" key="2">
    <source>
        <dbReference type="SAM" id="Phobius"/>
    </source>
</evidence>
<feature type="region of interest" description="Disordered" evidence="1">
    <location>
        <begin position="182"/>
        <end position="208"/>
    </location>
</feature>
<feature type="compositionally biased region" description="Low complexity" evidence="1">
    <location>
        <begin position="182"/>
        <end position="194"/>
    </location>
</feature>
<evidence type="ECO:0000256" key="1">
    <source>
        <dbReference type="SAM" id="MobiDB-lite"/>
    </source>
</evidence>
<dbReference type="CDD" id="cd08545">
    <property type="entry name" value="YcnI_like"/>
    <property type="match status" value="1"/>
</dbReference>
<feature type="transmembrane region" description="Helical" evidence="2">
    <location>
        <begin position="217"/>
        <end position="238"/>
    </location>
</feature>
<keyword evidence="3" id="KW-0732">Signal</keyword>
<dbReference type="Pfam" id="PF07987">
    <property type="entry name" value="DUF1775"/>
    <property type="match status" value="1"/>
</dbReference>
<dbReference type="AlphaFoldDB" id="A0A2I2L079"/>
<name>A0A2I2L079_9ACTN</name>
<protein>
    <recommendedName>
        <fullName evidence="4">YncI copper-binding domain-containing protein</fullName>
    </recommendedName>
</protein>
<evidence type="ECO:0000256" key="3">
    <source>
        <dbReference type="SAM" id="SignalP"/>
    </source>
</evidence>
<evidence type="ECO:0000313" key="6">
    <source>
        <dbReference type="Proteomes" id="UP000234331"/>
    </source>
</evidence>
<sequence>MHRSVWRAGVLAGAAAAVTALLTGPACAHVSVQPSTAAPGSYTTLTFKVPTEKDDASTTGLDVQLPTDAPLASVSVQPKAGWTYQVARAAPATPLRTDDGEVREVVTRITWTAPNGGGIRPGEFDTFTISAGPLPEKVDHLAFKALQTYSDGSVVRWVDVATAGGPEPEHPAPAITLTSATAGSGGQATAADASPGVTARAAGTADADHSDGAARGLGIGGLVLGALGLVVGGAALLATRRRRAQP</sequence>
<keyword evidence="2" id="KW-1133">Transmembrane helix</keyword>
<feature type="chain" id="PRO_5014596760" description="YncI copper-binding domain-containing protein" evidence="3">
    <location>
        <begin position="29"/>
        <end position="246"/>
    </location>
</feature>